<feature type="transmembrane region" description="Helical" evidence="6">
    <location>
        <begin position="304"/>
        <end position="322"/>
    </location>
</feature>
<dbReference type="RefSeq" id="WP_009518903.1">
    <property type="nucleotide sequence ID" value="NZ_CCAE010000014.1"/>
</dbReference>
<evidence type="ECO:0000313" key="8">
    <source>
        <dbReference type="EMBL" id="CDN87720.1"/>
    </source>
</evidence>
<feature type="domain" description="EamA" evidence="7">
    <location>
        <begin position="30"/>
        <end position="162"/>
    </location>
</feature>
<feature type="transmembrane region" description="Helical" evidence="6">
    <location>
        <begin position="93"/>
        <end position="111"/>
    </location>
</feature>
<feature type="transmembrane region" description="Helical" evidence="6">
    <location>
        <begin position="279"/>
        <end position="298"/>
    </location>
</feature>
<organism evidence="8 9">
    <name type="scientific">Hydrogenophaga intermedia</name>
    <dbReference type="NCBI Taxonomy" id="65786"/>
    <lineage>
        <taxon>Bacteria</taxon>
        <taxon>Pseudomonadati</taxon>
        <taxon>Pseudomonadota</taxon>
        <taxon>Betaproteobacteria</taxon>
        <taxon>Burkholderiales</taxon>
        <taxon>Comamonadaceae</taxon>
        <taxon>Hydrogenophaga</taxon>
    </lineage>
</organism>
<comment type="subcellular location">
    <subcellularLocation>
        <location evidence="1">Membrane</location>
        <topology evidence="1">Multi-pass membrane protein</topology>
    </subcellularLocation>
</comment>
<reference evidence="9" key="1">
    <citation type="submission" date="2014-11" db="EMBL/GenBank/DDBJ databases">
        <title>Draft genome sequence of Hydrogenophaga intermedia S1.</title>
        <authorList>
            <person name="Gan H.M."/>
            <person name="Chew T.H."/>
            <person name="Stolz A."/>
        </authorList>
    </citation>
    <scope>NUCLEOTIDE SEQUENCE [LARGE SCALE GENOMIC DNA]</scope>
    <source>
        <strain evidence="9">S1</strain>
    </source>
</reference>
<gene>
    <name evidence="8" type="ORF">BN948_02145</name>
</gene>
<comment type="similarity">
    <text evidence="2">Belongs to the EamA transporter family.</text>
</comment>
<evidence type="ECO:0000256" key="5">
    <source>
        <dbReference type="ARBA" id="ARBA00023136"/>
    </source>
</evidence>
<feature type="transmembrane region" description="Helical" evidence="6">
    <location>
        <begin position="62"/>
        <end position="81"/>
    </location>
</feature>
<evidence type="ECO:0000256" key="2">
    <source>
        <dbReference type="ARBA" id="ARBA00007362"/>
    </source>
</evidence>
<name>A0A1L1PDX6_HYDIT</name>
<dbReference type="InterPro" id="IPR050638">
    <property type="entry name" value="AA-Vitamin_Transporters"/>
</dbReference>
<feature type="transmembrane region" description="Helical" evidence="6">
    <location>
        <begin position="148"/>
        <end position="166"/>
    </location>
</feature>
<protein>
    <submittedName>
        <fullName evidence="8">EamA-like transporter family</fullName>
    </submittedName>
</protein>
<feature type="transmembrane region" description="Helical" evidence="6">
    <location>
        <begin position="117"/>
        <end position="136"/>
    </location>
</feature>
<dbReference type="InterPro" id="IPR000620">
    <property type="entry name" value="EamA_dom"/>
</dbReference>
<feature type="transmembrane region" description="Helical" evidence="6">
    <location>
        <begin position="246"/>
        <end position="267"/>
    </location>
</feature>
<dbReference type="PANTHER" id="PTHR32322:SF2">
    <property type="entry name" value="EAMA DOMAIN-CONTAINING PROTEIN"/>
    <property type="match status" value="1"/>
</dbReference>
<dbReference type="EMBL" id="CCAE010000014">
    <property type="protein sequence ID" value="CDN87720.1"/>
    <property type="molecule type" value="Genomic_DNA"/>
</dbReference>
<dbReference type="SUPFAM" id="SSF103481">
    <property type="entry name" value="Multidrug resistance efflux transporter EmrE"/>
    <property type="match status" value="1"/>
</dbReference>
<feature type="transmembrane region" description="Helical" evidence="6">
    <location>
        <begin position="212"/>
        <end position="234"/>
    </location>
</feature>
<sequence>MSTPRAAFGVTPQGATPAAGQSPFRGVSGLGVLAGLGAGAFWGTTFVAPLVVPAFGTVDLTVGRFLVCGLLSLVLLLWAALRGEARWPSAPQAWAALGLSLLGYTGYYLLLVLAIQAAGAALPVLIIGTIPLWVMLLGKPQGLRWRALLPGLVLTAAGIALMMRSSAHGGGGGAGSNLWMGVLLAALATASWTAFGLLNARWLARHPEVNSTLWANWLGVAAGLGAIGIAAVAGSAPTELMAQPRFGLFVAVSLVTGIGAAWVASVLWNMASRRLSASLAGQLIVSETVFGLLYTFAWNGQWPAAVQWLACALFVLGILASIRAHR</sequence>
<dbReference type="InterPro" id="IPR037185">
    <property type="entry name" value="EmrE-like"/>
</dbReference>
<dbReference type="Pfam" id="PF00892">
    <property type="entry name" value="EamA"/>
    <property type="match status" value="1"/>
</dbReference>
<evidence type="ECO:0000259" key="7">
    <source>
        <dbReference type="Pfam" id="PF00892"/>
    </source>
</evidence>
<evidence type="ECO:0000256" key="6">
    <source>
        <dbReference type="SAM" id="Phobius"/>
    </source>
</evidence>
<feature type="transmembrane region" description="Helical" evidence="6">
    <location>
        <begin position="178"/>
        <end position="200"/>
    </location>
</feature>
<keyword evidence="9" id="KW-1185">Reference proteome</keyword>
<keyword evidence="4 6" id="KW-1133">Transmembrane helix</keyword>
<keyword evidence="5 6" id="KW-0472">Membrane</keyword>
<evidence type="ECO:0000256" key="3">
    <source>
        <dbReference type="ARBA" id="ARBA00022692"/>
    </source>
</evidence>
<evidence type="ECO:0000313" key="9">
    <source>
        <dbReference type="Proteomes" id="UP000028878"/>
    </source>
</evidence>
<dbReference type="Proteomes" id="UP000028878">
    <property type="component" value="Unassembled WGS sequence"/>
</dbReference>
<keyword evidence="3 6" id="KW-0812">Transmembrane</keyword>
<dbReference type="PANTHER" id="PTHR32322">
    <property type="entry name" value="INNER MEMBRANE TRANSPORTER"/>
    <property type="match status" value="1"/>
</dbReference>
<evidence type="ECO:0000256" key="1">
    <source>
        <dbReference type="ARBA" id="ARBA00004141"/>
    </source>
</evidence>
<feature type="transmembrane region" description="Helical" evidence="6">
    <location>
        <begin position="30"/>
        <end position="56"/>
    </location>
</feature>
<dbReference type="GO" id="GO:0016020">
    <property type="term" value="C:membrane"/>
    <property type="evidence" value="ECO:0007669"/>
    <property type="project" value="UniProtKB-SubCell"/>
</dbReference>
<proteinExistence type="inferred from homology"/>
<dbReference type="AlphaFoldDB" id="A0A1L1PDX6"/>
<evidence type="ECO:0000256" key="4">
    <source>
        <dbReference type="ARBA" id="ARBA00022989"/>
    </source>
</evidence>
<accession>A0A1L1PDX6</accession>